<dbReference type="GO" id="GO:0045944">
    <property type="term" value="P:positive regulation of transcription by RNA polymerase II"/>
    <property type="evidence" value="ECO:0007669"/>
    <property type="project" value="TreeGrafter"/>
</dbReference>
<gene>
    <name evidence="3" type="ORF">N7515_008282</name>
</gene>
<dbReference type="GO" id="GO:0003700">
    <property type="term" value="F:DNA-binding transcription factor activity"/>
    <property type="evidence" value="ECO:0007669"/>
    <property type="project" value="TreeGrafter"/>
</dbReference>
<evidence type="ECO:0000256" key="1">
    <source>
        <dbReference type="ARBA" id="ARBA00004123"/>
    </source>
</evidence>
<dbReference type="InterPro" id="IPR021858">
    <property type="entry name" value="Fun_TF"/>
</dbReference>
<evidence type="ECO:0000313" key="4">
    <source>
        <dbReference type="Proteomes" id="UP001149079"/>
    </source>
</evidence>
<dbReference type="OrthoDB" id="5213892at2759"/>
<evidence type="ECO:0000313" key="3">
    <source>
        <dbReference type="EMBL" id="KAJ5124457.1"/>
    </source>
</evidence>
<comment type="caution">
    <text evidence="3">The sequence shown here is derived from an EMBL/GenBank/DDBJ whole genome shotgun (WGS) entry which is preliminary data.</text>
</comment>
<comment type="subcellular location">
    <subcellularLocation>
        <location evidence="1">Nucleus</location>
    </subcellularLocation>
</comment>
<dbReference type="PANTHER" id="PTHR37534">
    <property type="entry name" value="TRANSCRIPTIONAL ACTIVATOR PROTEIN UGA3"/>
    <property type="match status" value="1"/>
</dbReference>
<dbReference type="RefSeq" id="XP_056518856.1">
    <property type="nucleotide sequence ID" value="XM_056669026.1"/>
</dbReference>
<dbReference type="Proteomes" id="UP001149079">
    <property type="component" value="Unassembled WGS sequence"/>
</dbReference>
<keyword evidence="2" id="KW-0539">Nucleus</keyword>
<keyword evidence="4" id="KW-1185">Reference proteome</keyword>
<proteinExistence type="predicted"/>
<evidence type="ECO:0000256" key="2">
    <source>
        <dbReference type="ARBA" id="ARBA00023242"/>
    </source>
</evidence>
<sequence>MKSSSTKTVSPPAVVSDNFFDEHFGAFHQDDLNYPDSGIGSVDASWTFWPPSDLSIMDDVSLGLEGYSSIYTTGQNQHSAQHLVSPISLDTQPPVDRSTNSALNELQDIAPQDHRYHFEEAAPTTNYNRVASPPQTTNPIGDTDDALFMYYLDEVFYIQYPFFHSQKKQGRGWLFAILRRVKSAYHAALALSERQMLSGSSSRNGDIASSLIQLRNPNSHYDIAIQELQTVVNDPNASKGRGLLLHSIEILMSILQLLFFEARTPPLTTPDDSALCPEVDCAFKFVLGSFIAFDIISSASTRSNLTLNINHLQVLGTFNLSLESHTGCRDSVMALVLEISLLDKWKEEAKSANKLSYVELVKRGDGILSRLRQELAAIEGKFHSWTGGAGGGSLLATPPPAMSTSNTPTSTHAEISKVFILAAITYLHVVISGPYPEVPEIAESVSETVLAFKSLKDPRLLRSSSWDHSTCYWGVLRGFTNYGRMLEG</sequence>
<protein>
    <submittedName>
        <fullName evidence="3">Uncharacterized protein</fullName>
    </submittedName>
</protein>
<dbReference type="Pfam" id="PF11951">
    <property type="entry name" value="Fungal_trans_2"/>
    <property type="match status" value="2"/>
</dbReference>
<dbReference type="GeneID" id="81408196"/>
<dbReference type="AlphaFoldDB" id="A0A9W9GNV4"/>
<reference evidence="3" key="2">
    <citation type="journal article" date="2023" name="IMA Fungus">
        <title>Comparative genomic study of the Penicillium genus elucidates a diverse pangenome and 15 lateral gene transfer events.</title>
        <authorList>
            <person name="Petersen C."/>
            <person name="Sorensen T."/>
            <person name="Nielsen M.R."/>
            <person name="Sondergaard T.E."/>
            <person name="Sorensen J.L."/>
            <person name="Fitzpatrick D.A."/>
            <person name="Frisvad J.C."/>
            <person name="Nielsen K.L."/>
        </authorList>
    </citation>
    <scope>NUCLEOTIDE SEQUENCE</scope>
    <source>
        <strain evidence="3">IBT 22155</strain>
    </source>
</reference>
<dbReference type="GO" id="GO:0000976">
    <property type="term" value="F:transcription cis-regulatory region binding"/>
    <property type="evidence" value="ECO:0007669"/>
    <property type="project" value="TreeGrafter"/>
</dbReference>
<dbReference type="GO" id="GO:0005634">
    <property type="term" value="C:nucleus"/>
    <property type="evidence" value="ECO:0007669"/>
    <property type="project" value="UniProtKB-SubCell"/>
</dbReference>
<accession>A0A9W9GNV4</accession>
<organism evidence="3 4">
    <name type="scientific">Penicillium bovifimosum</name>
    <dbReference type="NCBI Taxonomy" id="126998"/>
    <lineage>
        <taxon>Eukaryota</taxon>
        <taxon>Fungi</taxon>
        <taxon>Dikarya</taxon>
        <taxon>Ascomycota</taxon>
        <taxon>Pezizomycotina</taxon>
        <taxon>Eurotiomycetes</taxon>
        <taxon>Eurotiomycetidae</taxon>
        <taxon>Eurotiales</taxon>
        <taxon>Aspergillaceae</taxon>
        <taxon>Penicillium</taxon>
    </lineage>
</organism>
<name>A0A9W9GNV4_9EURO</name>
<dbReference type="EMBL" id="JAPQKL010000006">
    <property type="protein sequence ID" value="KAJ5124457.1"/>
    <property type="molecule type" value="Genomic_DNA"/>
</dbReference>
<reference evidence="3" key="1">
    <citation type="submission" date="2022-11" db="EMBL/GenBank/DDBJ databases">
        <authorList>
            <person name="Petersen C."/>
        </authorList>
    </citation>
    <scope>NUCLEOTIDE SEQUENCE</scope>
    <source>
        <strain evidence="3">IBT 22155</strain>
    </source>
</reference>
<dbReference type="PANTHER" id="PTHR37534:SF26">
    <property type="entry name" value="TRANSCRIPTION FACTOR, PUTATIVE-RELATED"/>
    <property type="match status" value="1"/>
</dbReference>